<reference evidence="6 7" key="1">
    <citation type="submission" date="2023-04" db="EMBL/GenBank/DDBJ databases">
        <title>Genome of Basidiobolus ranarum AG-B5.</title>
        <authorList>
            <person name="Stajich J.E."/>
            <person name="Carter-House D."/>
            <person name="Gryganskyi A."/>
        </authorList>
    </citation>
    <scope>NUCLEOTIDE SEQUENCE [LARGE SCALE GENOMIC DNA]</scope>
    <source>
        <strain evidence="6 7">AG-B5</strain>
    </source>
</reference>
<dbReference type="InterPro" id="IPR015424">
    <property type="entry name" value="PyrdxlP-dep_Trfase"/>
</dbReference>
<comment type="catalytic activity">
    <reaction evidence="4">
        <text>Mo-molybdopterin + L-cysteine + AH2 = thio-Mo-molybdopterin + L-alanine + A + H2O</text>
        <dbReference type="Rhea" id="RHEA:42636"/>
        <dbReference type="ChEBI" id="CHEBI:13193"/>
        <dbReference type="ChEBI" id="CHEBI:15377"/>
        <dbReference type="ChEBI" id="CHEBI:17499"/>
        <dbReference type="ChEBI" id="CHEBI:35235"/>
        <dbReference type="ChEBI" id="CHEBI:57972"/>
        <dbReference type="ChEBI" id="CHEBI:71302"/>
        <dbReference type="ChEBI" id="CHEBI:82685"/>
        <dbReference type="EC" id="2.8.1.9"/>
    </reaction>
</comment>
<feature type="domain" description="MOSC" evidence="5">
    <location>
        <begin position="657"/>
        <end position="822"/>
    </location>
</feature>
<evidence type="ECO:0000313" key="7">
    <source>
        <dbReference type="Proteomes" id="UP001479436"/>
    </source>
</evidence>
<accession>A0ABR2WTX4</accession>
<dbReference type="PANTHER" id="PTHR14237:SF80">
    <property type="entry name" value="MOLYBDENUM COFACTOR SULFURASE"/>
    <property type="match status" value="1"/>
</dbReference>
<keyword evidence="7" id="KW-1185">Reference proteome</keyword>
<gene>
    <name evidence="6" type="ORF">K7432_007088</name>
</gene>
<dbReference type="Gene3D" id="3.40.640.10">
    <property type="entry name" value="Type I PLP-dependent aspartate aminotransferase-like (Major domain)"/>
    <property type="match status" value="1"/>
</dbReference>
<proteinExistence type="inferred from homology"/>
<dbReference type="InterPro" id="IPR028886">
    <property type="entry name" value="MoCo_sulfurase"/>
</dbReference>
<organism evidence="6 7">
    <name type="scientific">Basidiobolus ranarum</name>
    <dbReference type="NCBI Taxonomy" id="34480"/>
    <lineage>
        <taxon>Eukaryota</taxon>
        <taxon>Fungi</taxon>
        <taxon>Fungi incertae sedis</taxon>
        <taxon>Zoopagomycota</taxon>
        <taxon>Entomophthoromycotina</taxon>
        <taxon>Basidiobolomycetes</taxon>
        <taxon>Basidiobolales</taxon>
        <taxon>Basidiobolaceae</taxon>
        <taxon>Basidiobolus</taxon>
    </lineage>
</organism>
<comment type="function">
    <text evidence="4">Sulfurates the molybdenum cofactor. Sulfation of molybdenum is essential for xanthine dehydrogenase (XDH) and aldehyde oxidase (ADO) enzymes in which molybdenum cofactor is liganded by 1 oxygen and 1 sulfur atom in active form.</text>
</comment>
<comment type="similarity">
    <text evidence="4">Belongs to the class-V pyridoxal-phosphate-dependent aminotransferase family. MOCOS subfamily.</text>
</comment>
<dbReference type="Pfam" id="PF03473">
    <property type="entry name" value="MOSC"/>
    <property type="match status" value="1"/>
</dbReference>
<dbReference type="PROSITE" id="PS51340">
    <property type="entry name" value="MOSC"/>
    <property type="match status" value="1"/>
</dbReference>
<dbReference type="Pfam" id="PF03476">
    <property type="entry name" value="MOSC_N"/>
    <property type="match status" value="1"/>
</dbReference>
<feature type="modified residue" description="N6-(pyridoxal phosphate)lysine" evidence="4">
    <location>
        <position position="272"/>
    </location>
</feature>
<evidence type="ECO:0000256" key="3">
    <source>
        <dbReference type="ARBA" id="ARBA00023150"/>
    </source>
</evidence>
<dbReference type="InterPro" id="IPR005303">
    <property type="entry name" value="MOCOS_middle"/>
</dbReference>
<comment type="caution">
    <text evidence="6">The sequence shown here is derived from an EMBL/GenBank/DDBJ whole genome shotgun (WGS) entry which is preliminary data.</text>
</comment>
<dbReference type="EC" id="2.8.1.9" evidence="4"/>
<evidence type="ECO:0000259" key="5">
    <source>
        <dbReference type="PROSITE" id="PS51340"/>
    </source>
</evidence>
<protein>
    <recommendedName>
        <fullName evidence="4">Molybdenum cofactor sulfurase</fullName>
        <shortName evidence="4">MCS</shortName>
        <shortName evidence="4">MOS</shortName>
        <shortName evidence="4">MoCo sulfurase</shortName>
        <ecNumber evidence="4">2.8.1.9</ecNumber>
    </recommendedName>
    <alternativeName>
        <fullName evidence="4">Molybdenum cofactor sulfurtransferase</fullName>
    </alternativeName>
</protein>
<dbReference type="InterPro" id="IPR000192">
    <property type="entry name" value="Aminotrans_V_dom"/>
</dbReference>
<dbReference type="InterPro" id="IPR015421">
    <property type="entry name" value="PyrdxlP-dep_Trfase_major"/>
</dbReference>
<evidence type="ECO:0000256" key="2">
    <source>
        <dbReference type="ARBA" id="ARBA00022898"/>
    </source>
</evidence>
<keyword evidence="2 4" id="KW-0663">Pyridoxal phosphate</keyword>
<evidence type="ECO:0000313" key="6">
    <source>
        <dbReference type="EMBL" id="KAK9764960.1"/>
    </source>
</evidence>
<dbReference type="SUPFAM" id="SSF141673">
    <property type="entry name" value="MOSC N-terminal domain-like"/>
    <property type="match status" value="1"/>
</dbReference>
<dbReference type="Pfam" id="PF00266">
    <property type="entry name" value="Aminotran_5"/>
    <property type="match status" value="1"/>
</dbReference>
<keyword evidence="3 4" id="KW-0501">Molybdenum cofactor biosynthesis</keyword>
<evidence type="ECO:0000256" key="1">
    <source>
        <dbReference type="ARBA" id="ARBA00022679"/>
    </source>
</evidence>
<dbReference type="InterPro" id="IPR005302">
    <property type="entry name" value="MoCF_Sase_C"/>
</dbReference>
<sequence length="828" mass="92997">MSPTLTQNGSFSIPGVSIASERSRTEKTHFVSQNLKTYGYSGKIDKIREQEYPQLKDQVYLDHAGATTYASSQIQRFTKDLTSNLYGNPHSQNPSSKLSSTRVERVRNRILKYFEVSGNDYTVIFTQNATAAIKLAGEMFPWSKEQKSRFLYLREAHTSLVGLRASASASGAVCKPISQEGLEEMFQSPSTQGNEDGILEEPVYNLLAYPAQCNFSGSRFPLEWTRTAYTHLNTEKENWKILLDASSYLTSSQLSLHNTQESPDFVSLSFYKLFGFPTGLGALLVKSELAPLLTKTYFGGGTVSGVTYDHDWQVFRGSLSGKYEDGTINFLDIIALDHALDVAEELYGDVYHITQHTNALITYMYKQMTSLKHWNGAPVCAIFSNGEHYGDPSKQGPIINFNLKRANGDWVGYTEIERLATASSIHVRTGGFCNPGAMQRWLNLSSEEVQENLSAGHVCWDDKDIIGGKPTGSIRISLGAMSTFEDVIVWINFLKEFFVNDIEPNNYSNSKDGYDLIESLSETTLDSVCVYPIKSCHGFHVPTNVAWPITPSGLKYDHEWMLVNNDDGSAMSMKRITKMALIRASIEEEAGYLVVTAPNKPSLRIPLAEDSHDFAYSRSNVFGELLEVQHYKSQSINEWFSTFLEIPCHLARQLTIRRSLGSHLTDNAITPNSVPSALNGSKQASLSLQNESPYLLISQVSVDDVNDRISQSEINQEKKSVPVFTDAYRGNIVIRGRNPYEEDQWEVIKIGTQVFKILGSCRRCNMLCVNPETGRKTKEPYVTLAKYRRIEGKILFGRHMYHCPELSQAPFVLRENDPVKGYRHLDDL</sequence>
<dbReference type="Proteomes" id="UP001479436">
    <property type="component" value="Unassembled WGS sequence"/>
</dbReference>
<dbReference type="PANTHER" id="PTHR14237">
    <property type="entry name" value="MOLYBDOPTERIN COFACTOR SULFURASE MOSC"/>
    <property type="match status" value="1"/>
</dbReference>
<feature type="active site" evidence="4">
    <location>
        <position position="433"/>
    </location>
</feature>
<dbReference type="SUPFAM" id="SSF53383">
    <property type="entry name" value="PLP-dependent transferases"/>
    <property type="match status" value="1"/>
</dbReference>
<name>A0ABR2WTX4_9FUNG</name>
<comment type="cofactor">
    <cofactor evidence="4">
        <name>pyridoxal 5'-phosphate</name>
        <dbReference type="ChEBI" id="CHEBI:597326"/>
    </cofactor>
</comment>
<dbReference type="EMBL" id="JASJQH010000336">
    <property type="protein sequence ID" value="KAK9764960.1"/>
    <property type="molecule type" value="Genomic_DNA"/>
</dbReference>
<dbReference type="HAMAP" id="MF_03050">
    <property type="entry name" value="MOCOS"/>
    <property type="match status" value="1"/>
</dbReference>
<keyword evidence="1 4" id="KW-0808">Transferase</keyword>
<evidence type="ECO:0000256" key="4">
    <source>
        <dbReference type="HAMAP-Rule" id="MF_03050"/>
    </source>
</evidence>